<dbReference type="EMBL" id="JAPWTJ010002926">
    <property type="protein sequence ID" value="KAJ8963962.1"/>
    <property type="molecule type" value="Genomic_DNA"/>
</dbReference>
<comment type="caution">
    <text evidence="1">The sequence shown here is derived from an EMBL/GenBank/DDBJ whole genome shotgun (WGS) entry which is preliminary data.</text>
</comment>
<gene>
    <name evidence="1" type="ORF">NQ317_000798</name>
</gene>
<accession>A0ABQ9ISB5</accession>
<name>A0ABQ9ISB5_9CUCU</name>
<reference evidence="1" key="1">
    <citation type="journal article" date="2023" name="Insect Mol. Biol.">
        <title>Genome sequencing provides insights into the evolution of gene families encoding plant cell wall-degrading enzymes in longhorned beetles.</title>
        <authorList>
            <person name="Shin N.R."/>
            <person name="Okamura Y."/>
            <person name="Kirsch R."/>
            <person name="Pauchet Y."/>
        </authorList>
    </citation>
    <scope>NUCLEOTIDE SEQUENCE</scope>
    <source>
        <strain evidence="1">MMC_N1</strain>
    </source>
</reference>
<evidence type="ECO:0000313" key="1">
    <source>
        <dbReference type="EMBL" id="KAJ8963962.1"/>
    </source>
</evidence>
<evidence type="ECO:0000313" key="2">
    <source>
        <dbReference type="Proteomes" id="UP001162164"/>
    </source>
</evidence>
<dbReference type="PANTHER" id="PTHR47326:SF1">
    <property type="entry name" value="HTH PSQ-TYPE DOMAIN-CONTAINING PROTEIN"/>
    <property type="match status" value="1"/>
</dbReference>
<organism evidence="1 2">
    <name type="scientific">Molorchus minor</name>
    <dbReference type="NCBI Taxonomy" id="1323400"/>
    <lineage>
        <taxon>Eukaryota</taxon>
        <taxon>Metazoa</taxon>
        <taxon>Ecdysozoa</taxon>
        <taxon>Arthropoda</taxon>
        <taxon>Hexapoda</taxon>
        <taxon>Insecta</taxon>
        <taxon>Pterygota</taxon>
        <taxon>Neoptera</taxon>
        <taxon>Endopterygota</taxon>
        <taxon>Coleoptera</taxon>
        <taxon>Polyphaga</taxon>
        <taxon>Cucujiformia</taxon>
        <taxon>Chrysomeloidea</taxon>
        <taxon>Cerambycidae</taxon>
        <taxon>Lamiinae</taxon>
        <taxon>Monochamini</taxon>
        <taxon>Molorchus</taxon>
    </lineage>
</organism>
<dbReference type="PANTHER" id="PTHR47326">
    <property type="entry name" value="TRANSPOSABLE ELEMENT TC3 TRANSPOSASE-LIKE PROTEIN"/>
    <property type="match status" value="1"/>
</dbReference>
<keyword evidence="2" id="KW-1185">Reference proteome</keyword>
<sequence>METCVLIPQEFSLCVRNPGLGTKREPEVSVWSNTTIAQGSLCYPFQGTIRIDKLDVYGQLDDDDISYLCIRLMKNILYDTQDLQAFRVREVKIIKNYEDLGYVRNRPRSGRPTVPEDVEFNVLLELQENPHHPSRSVVANKGISQKSFLNKLKRHKWHHWKVNLVHELNEDDFDRRIQFCEQVMNLCNADEGFDGRILYSDKATFYLNLENYKLK</sequence>
<protein>
    <submittedName>
        <fullName evidence="1">Uncharacterized protein</fullName>
    </submittedName>
</protein>
<proteinExistence type="predicted"/>
<dbReference type="Proteomes" id="UP001162164">
    <property type="component" value="Unassembled WGS sequence"/>
</dbReference>